<name>A0A1G7MP26_9GAMM</name>
<dbReference type="RefSeq" id="WP_074681719.1">
    <property type="nucleotide sequence ID" value="NZ_CBCSET010000008.1"/>
</dbReference>
<dbReference type="Gene3D" id="1.10.260.40">
    <property type="entry name" value="lambda repressor-like DNA-binding domains"/>
    <property type="match status" value="1"/>
</dbReference>
<proteinExistence type="predicted"/>
<evidence type="ECO:0000313" key="3">
    <source>
        <dbReference type="Proteomes" id="UP000182413"/>
    </source>
</evidence>
<protein>
    <submittedName>
        <fullName evidence="2">Putative antitoxin of toxin-antitoxin system, YdaS/YdaT</fullName>
    </submittedName>
    <submittedName>
        <fullName evidence="1">YdaS family helix-turn-helix protein</fullName>
    </submittedName>
</protein>
<gene>
    <name evidence="2" type="ORF">SAMN05216575_10996</name>
    <name evidence="1" type="ORF">SIM71_22900</name>
</gene>
<reference evidence="2 3" key="1">
    <citation type="submission" date="2016-10" db="EMBL/GenBank/DDBJ databases">
        <authorList>
            <person name="de Groot N.N."/>
        </authorList>
    </citation>
    <scope>NUCLEOTIDE SEQUENCE [LARGE SCALE GENOMIC DNA]</scope>
    <source>
        <strain evidence="2 3">JCM 10630</strain>
    </source>
</reference>
<sequence>MKLLDYIKPLTKEQLEEFASGCGSTVGQIKQVAYGRRASAELAIRIDIASHGDVSCEDIREDIDWSYLRGRSAAA</sequence>
<dbReference type="GO" id="GO:0003677">
    <property type="term" value="F:DNA binding"/>
    <property type="evidence" value="ECO:0007669"/>
    <property type="project" value="InterPro"/>
</dbReference>
<evidence type="ECO:0000313" key="4">
    <source>
        <dbReference type="Proteomes" id="UP001278050"/>
    </source>
</evidence>
<evidence type="ECO:0000313" key="1">
    <source>
        <dbReference type="EMBL" id="MDX5994923.1"/>
    </source>
</evidence>
<dbReference type="InterPro" id="IPR010982">
    <property type="entry name" value="Lambda_DNA-bd_dom_sf"/>
</dbReference>
<dbReference type="EMBL" id="JAWXXP010000001">
    <property type="protein sequence ID" value="MDX5994923.1"/>
    <property type="molecule type" value="Genomic_DNA"/>
</dbReference>
<evidence type="ECO:0000313" key="2">
    <source>
        <dbReference type="EMBL" id="SDF63467.1"/>
    </source>
</evidence>
<dbReference type="Proteomes" id="UP000182413">
    <property type="component" value="Unassembled WGS sequence"/>
</dbReference>
<accession>A0A1G7MP26</accession>
<keyword evidence="4" id="KW-1185">Reference proteome</keyword>
<dbReference type="Proteomes" id="UP001278050">
    <property type="component" value="Unassembled WGS sequence"/>
</dbReference>
<dbReference type="EMBL" id="FNAE01000009">
    <property type="protein sequence ID" value="SDF63467.1"/>
    <property type="molecule type" value="Genomic_DNA"/>
</dbReference>
<organism evidence="2 3">
    <name type="scientific">Ectopseudomonas alcaliphila</name>
    <dbReference type="NCBI Taxonomy" id="101564"/>
    <lineage>
        <taxon>Bacteria</taxon>
        <taxon>Pseudomonadati</taxon>
        <taxon>Pseudomonadota</taxon>
        <taxon>Gammaproteobacteria</taxon>
        <taxon>Pseudomonadales</taxon>
        <taxon>Pseudomonadaceae</taxon>
        <taxon>Ectopseudomonas</taxon>
    </lineage>
</organism>
<dbReference type="AlphaFoldDB" id="A0A1G7MP26"/>
<reference evidence="1 4" key="2">
    <citation type="submission" date="2023-11" db="EMBL/GenBank/DDBJ databases">
        <title>MicrobeMod: A computational toolkit for identifying prokaryotic methylation and restriction-modification with nanopore sequencing.</title>
        <authorList>
            <person name="Crits-Christoph A."/>
            <person name="Kang S.C."/>
            <person name="Lee H."/>
            <person name="Ostrov N."/>
        </authorList>
    </citation>
    <scope>NUCLEOTIDE SEQUENCE [LARGE SCALE GENOMIC DNA]</scope>
    <source>
        <strain evidence="1 4">ATCC BAA-571</strain>
    </source>
</reference>
<dbReference type="OrthoDB" id="6446140at2"/>